<proteinExistence type="predicted"/>
<dbReference type="KEGG" id="agf:ET445_10210"/>
<protein>
    <recommendedName>
        <fullName evidence="1">Putative Flp pilus-assembly TadG-like N-terminal domain-containing protein</fullName>
    </recommendedName>
</protein>
<dbReference type="InterPro" id="IPR028087">
    <property type="entry name" value="Tad_N"/>
</dbReference>
<organism evidence="2 3">
    <name type="scientific">Agromyces protaetiae</name>
    <dbReference type="NCBI Taxonomy" id="2509455"/>
    <lineage>
        <taxon>Bacteria</taxon>
        <taxon>Bacillati</taxon>
        <taxon>Actinomycetota</taxon>
        <taxon>Actinomycetes</taxon>
        <taxon>Micrococcales</taxon>
        <taxon>Microbacteriaceae</taxon>
        <taxon>Agromyces</taxon>
    </lineage>
</organism>
<gene>
    <name evidence="2" type="ORF">ET445_10210</name>
</gene>
<dbReference type="EMBL" id="CP035491">
    <property type="protein sequence ID" value="QAY73659.1"/>
    <property type="molecule type" value="Genomic_DNA"/>
</dbReference>
<reference evidence="2 3" key="1">
    <citation type="submission" date="2019-01" db="EMBL/GenBank/DDBJ databases">
        <title>Genome sequencing of strain FW100M-8.</title>
        <authorList>
            <person name="Heo J."/>
            <person name="Kim S.-J."/>
            <person name="Kim J.-S."/>
            <person name="Hong S.-B."/>
            <person name="Kwon S.-W."/>
        </authorList>
    </citation>
    <scope>NUCLEOTIDE SEQUENCE [LARGE SCALE GENOMIC DNA]</scope>
    <source>
        <strain evidence="2 3">FW100M-8</strain>
    </source>
</reference>
<evidence type="ECO:0000259" key="1">
    <source>
        <dbReference type="Pfam" id="PF13400"/>
    </source>
</evidence>
<evidence type="ECO:0000313" key="3">
    <source>
        <dbReference type="Proteomes" id="UP000291259"/>
    </source>
</evidence>
<dbReference type="Pfam" id="PF13400">
    <property type="entry name" value="Tad"/>
    <property type="match status" value="1"/>
</dbReference>
<accession>A0A4P6FGQ7</accession>
<keyword evidence="3" id="KW-1185">Reference proteome</keyword>
<dbReference type="AlphaFoldDB" id="A0A4P6FGQ7"/>
<name>A0A4P6FGQ7_9MICO</name>
<dbReference type="Proteomes" id="UP000291259">
    <property type="component" value="Chromosome"/>
</dbReference>
<evidence type="ECO:0000313" key="2">
    <source>
        <dbReference type="EMBL" id="QAY73659.1"/>
    </source>
</evidence>
<sequence>MIRRTGEAMRERMSRRLRDDSGSTLPLVLVYALFALALMVVGVSATSLYLERKQLFTVADGAALAAAEAWSLESVNIEDGVFAFDLAEDAVDRAVRDYLADAGALDYGGGFDRLEIVHATADDTLTATVTLRAVWRPPVASDFVPIEIPVEVTATARSVFN</sequence>
<feature type="domain" description="Putative Flp pilus-assembly TadG-like N-terminal" evidence="1">
    <location>
        <begin position="22"/>
        <end position="67"/>
    </location>
</feature>